<feature type="compositionally biased region" description="Low complexity" evidence="11">
    <location>
        <begin position="217"/>
        <end position="227"/>
    </location>
</feature>
<feature type="compositionally biased region" description="Low complexity" evidence="11">
    <location>
        <begin position="62"/>
        <end position="84"/>
    </location>
</feature>
<dbReference type="GO" id="GO:0010468">
    <property type="term" value="P:regulation of gene expression"/>
    <property type="evidence" value="ECO:0007669"/>
    <property type="project" value="TreeGrafter"/>
</dbReference>
<evidence type="ECO:0000256" key="4">
    <source>
        <dbReference type="ARBA" id="ARBA00022771"/>
    </source>
</evidence>
<keyword evidence="6" id="KW-0805">Transcription regulation</keyword>
<dbReference type="PANTHER" id="PTHR16515:SF66">
    <property type="entry name" value="C2H2-TYPE DOMAIN-CONTAINING PROTEIN"/>
    <property type="match status" value="1"/>
</dbReference>
<dbReference type="PROSITE" id="PS50157">
    <property type="entry name" value="ZINC_FINGER_C2H2_2"/>
    <property type="match status" value="2"/>
</dbReference>
<dbReference type="InterPro" id="IPR050331">
    <property type="entry name" value="Zinc_finger"/>
</dbReference>
<keyword evidence="8" id="KW-0804">Transcription</keyword>
<evidence type="ECO:0000256" key="7">
    <source>
        <dbReference type="ARBA" id="ARBA00023125"/>
    </source>
</evidence>
<feature type="compositionally biased region" description="Polar residues" evidence="11">
    <location>
        <begin position="98"/>
        <end position="118"/>
    </location>
</feature>
<comment type="subcellular location">
    <subcellularLocation>
        <location evidence="1">Nucleus</location>
    </subcellularLocation>
</comment>
<dbReference type="InterPro" id="IPR013087">
    <property type="entry name" value="Znf_C2H2_type"/>
</dbReference>
<name>A0A9P7Z9X1_9HELO</name>
<keyword evidence="14" id="KW-1185">Reference proteome</keyword>
<feature type="compositionally biased region" description="Polar residues" evidence="11">
    <location>
        <begin position="232"/>
        <end position="263"/>
    </location>
</feature>
<keyword evidence="2" id="KW-0479">Metal-binding</keyword>
<feature type="region of interest" description="Disordered" evidence="11">
    <location>
        <begin position="381"/>
        <end position="420"/>
    </location>
</feature>
<keyword evidence="9" id="KW-0539">Nucleus</keyword>
<keyword evidence="3" id="KW-0677">Repeat</keyword>
<evidence type="ECO:0000256" key="9">
    <source>
        <dbReference type="ARBA" id="ARBA00023242"/>
    </source>
</evidence>
<dbReference type="FunFam" id="3.30.160.60:FF:000030">
    <property type="entry name" value="Zinc finger protein 628"/>
    <property type="match status" value="1"/>
</dbReference>
<dbReference type="GO" id="GO:0003677">
    <property type="term" value="F:DNA binding"/>
    <property type="evidence" value="ECO:0007669"/>
    <property type="project" value="UniProtKB-KW"/>
</dbReference>
<feature type="compositionally biased region" description="Low complexity" evidence="11">
    <location>
        <begin position="187"/>
        <end position="200"/>
    </location>
</feature>
<dbReference type="EMBL" id="MU253757">
    <property type="protein sequence ID" value="KAG9248050.1"/>
    <property type="molecule type" value="Genomic_DNA"/>
</dbReference>
<evidence type="ECO:0000256" key="2">
    <source>
        <dbReference type="ARBA" id="ARBA00022723"/>
    </source>
</evidence>
<organism evidence="13 14">
    <name type="scientific">Calycina marina</name>
    <dbReference type="NCBI Taxonomy" id="1763456"/>
    <lineage>
        <taxon>Eukaryota</taxon>
        <taxon>Fungi</taxon>
        <taxon>Dikarya</taxon>
        <taxon>Ascomycota</taxon>
        <taxon>Pezizomycotina</taxon>
        <taxon>Leotiomycetes</taxon>
        <taxon>Helotiales</taxon>
        <taxon>Pezizellaceae</taxon>
        <taxon>Calycina</taxon>
    </lineage>
</organism>
<dbReference type="FunFam" id="3.30.160.60:FF:000630">
    <property type="entry name" value="Zinc finger protein 180"/>
    <property type="match status" value="1"/>
</dbReference>
<sequence length="420" mass="45124">METQSFTARRSAASTLPNFQLPPPDHLSALHSKYPSYSHTSQTQTTPSVSNVPTPPVGLGDALSPLASSINSNSSSASSSSAPAYQPQGMNYWPAPQSAPSYQYGSGPSISNAYQSYSGRPLYSPPTNSFSSRNPSSPTASEGLPPPPYDLPFPTSMASSGGNQQQGLSTLAPQHQPHQIHTNPMRSSQQKSSSQAPSQSPLHVTEPYGGRPPPTPTYYTPASTPQQPSFPAYTQQSPTQHSPNTSGPTQNRVSPVSAHSMQAPQGFPPRPYGGYNLPAMAGPIMSNIHNPGSQMALVGGNVQMQYQPHPMQNPIYHHSGQQQQQNDRPFKCDQCLQSFNRNHDLKRHKRIHLAVKPFPCGHCEKSFSRKDALKRHVLVKGCGSKGGANKRRGSQSTVDKLDVLSDSASDGSPQAAKKEL</sequence>
<dbReference type="SMART" id="SM00355">
    <property type="entry name" value="ZnF_C2H2"/>
    <property type="match status" value="2"/>
</dbReference>
<reference evidence="13" key="1">
    <citation type="journal article" date="2021" name="IMA Fungus">
        <title>Genomic characterization of three marine fungi, including Emericellopsis atlantica sp. nov. with signatures of a generalist lifestyle and marine biomass degradation.</title>
        <authorList>
            <person name="Hagestad O.C."/>
            <person name="Hou L."/>
            <person name="Andersen J.H."/>
            <person name="Hansen E.H."/>
            <person name="Altermark B."/>
            <person name="Li C."/>
            <person name="Kuhnert E."/>
            <person name="Cox R.J."/>
            <person name="Crous P.W."/>
            <person name="Spatafora J.W."/>
            <person name="Lail K."/>
            <person name="Amirebrahimi M."/>
            <person name="Lipzen A."/>
            <person name="Pangilinan J."/>
            <person name="Andreopoulos W."/>
            <person name="Hayes R.D."/>
            <person name="Ng V."/>
            <person name="Grigoriev I.V."/>
            <person name="Jackson S.A."/>
            <person name="Sutton T.D.S."/>
            <person name="Dobson A.D.W."/>
            <person name="Rama T."/>
        </authorList>
    </citation>
    <scope>NUCLEOTIDE SEQUENCE</scope>
    <source>
        <strain evidence="13">TRa3180A</strain>
    </source>
</reference>
<dbReference type="Proteomes" id="UP000887226">
    <property type="component" value="Unassembled WGS sequence"/>
</dbReference>
<evidence type="ECO:0000313" key="14">
    <source>
        <dbReference type="Proteomes" id="UP000887226"/>
    </source>
</evidence>
<feature type="compositionally biased region" description="Polar residues" evidence="11">
    <location>
        <begin position="125"/>
        <end position="140"/>
    </location>
</feature>
<feature type="compositionally biased region" description="Low complexity" evidence="11">
    <location>
        <begin position="43"/>
        <end position="52"/>
    </location>
</feature>
<evidence type="ECO:0000256" key="11">
    <source>
        <dbReference type="SAM" id="MobiDB-lite"/>
    </source>
</evidence>
<evidence type="ECO:0000256" key="3">
    <source>
        <dbReference type="ARBA" id="ARBA00022737"/>
    </source>
</evidence>
<feature type="region of interest" description="Disordered" evidence="11">
    <location>
        <begin position="1"/>
        <end position="269"/>
    </location>
</feature>
<keyword evidence="4 10" id="KW-0863">Zinc-finger</keyword>
<dbReference type="SUPFAM" id="SSF57667">
    <property type="entry name" value="beta-beta-alpha zinc fingers"/>
    <property type="match status" value="1"/>
</dbReference>
<evidence type="ECO:0000256" key="8">
    <source>
        <dbReference type="ARBA" id="ARBA00023163"/>
    </source>
</evidence>
<dbReference type="PANTHER" id="PTHR16515">
    <property type="entry name" value="PR DOMAIN ZINC FINGER PROTEIN"/>
    <property type="match status" value="1"/>
</dbReference>
<proteinExistence type="predicted"/>
<dbReference type="OrthoDB" id="8922241at2759"/>
<evidence type="ECO:0000313" key="13">
    <source>
        <dbReference type="EMBL" id="KAG9248050.1"/>
    </source>
</evidence>
<feature type="compositionally biased region" description="Polar residues" evidence="11">
    <location>
        <begin position="1"/>
        <end position="18"/>
    </location>
</feature>
<evidence type="ECO:0000256" key="10">
    <source>
        <dbReference type="PROSITE-ProRule" id="PRU00042"/>
    </source>
</evidence>
<feature type="domain" description="C2H2-type" evidence="12">
    <location>
        <begin position="358"/>
        <end position="386"/>
    </location>
</feature>
<evidence type="ECO:0000256" key="6">
    <source>
        <dbReference type="ARBA" id="ARBA00023015"/>
    </source>
</evidence>
<keyword evidence="7" id="KW-0238">DNA-binding</keyword>
<comment type="caution">
    <text evidence="13">The sequence shown here is derived from an EMBL/GenBank/DDBJ whole genome shotgun (WGS) entry which is preliminary data.</text>
</comment>
<protein>
    <recommendedName>
        <fullName evidence="12">C2H2-type domain-containing protein</fullName>
    </recommendedName>
</protein>
<evidence type="ECO:0000259" key="12">
    <source>
        <dbReference type="PROSITE" id="PS50157"/>
    </source>
</evidence>
<keyword evidence="5" id="KW-0862">Zinc</keyword>
<dbReference type="PROSITE" id="PS00028">
    <property type="entry name" value="ZINC_FINGER_C2H2_1"/>
    <property type="match status" value="1"/>
</dbReference>
<dbReference type="AlphaFoldDB" id="A0A9P7Z9X1"/>
<evidence type="ECO:0000256" key="5">
    <source>
        <dbReference type="ARBA" id="ARBA00022833"/>
    </source>
</evidence>
<dbReference type="GO" id="GO:0005634">
    <property type="term" value="C:nucleus"/>
    <property type="evidence" value="ECO:0007669"/>
    <property type="project" value="UniProtKB-SubCell"/>
</dbReference>
<dbReference type="Gene3D" id="3.30.160.60">
    <property type="entry name" value="Classic Zinc Finger"/>
    <property type="match status" value="2"/>
</dbReference>
<feature type="domain" description="C2H2-type" evidence="12">
    <location>
        <begin position="330"/>
        <end position="357"/>
    </location>
</feature>
<gene>
    <name evidence="13" type="ORF">BJ878DRAFT_413608</name>
</gene>
<dbReference type="InterPro" id="IPR036236">
    <property type="entry name" value="Znf_C2H2_sf"/>
</dbReference>
<dbReference type="GO" id="GO:0008270">
    <property type="term" value="F:zinc ion binding"/>
    <property type="evidence" value="ECO:0007669"/>
    <property type="project" value="UniProtKB-KW"/>
</dbReference>
<accession>A0A9P7Z9X1</accession>
<evidence type="ECO:0000256" key="1">
    <source>
        <dbReference type="ARBA" id="ARBA00004123"/>
    </source>
</evidence>
<dbReference type="Pfam" id="PF00096">
    <property type="entry name" value="zf-C2H2"/>
    <property type="match status" value="2"/>
</dbReference>
<feature type="compositionally biased region" description="Polar residues" evidence="11">
    <location>
        <begin position="156"/>
        <end position="186"/>
    </location>
</feature>